<accession>A0A850QJK6</accession>
<comment type="caution">
    <text evidence="1">The sequence shown here is derived from an EMBL/GenBank/DDBJ whole genome shotgun (WGS) entry which is preliminary data.</text>
</comment>
<gene>
    <name evidence="1" type="ORF">HV832_01985</name>
</gene>
<reference evidence="1 2" key="1">
    <citation type="submission" date="2020-06" db="EMBL/GenBank/DDBJ databases">
        <authorList>
            <person name="Qiu C."/>
            <person name="Liu Z."/>
        </authorList>
    </citation>
    <scope>NUCLEOTIDE SEQUENCE [LARGE SCALE GENOMIC DNA]</scope>
    <source>
        <strain evidence="1 2">EM 1</strain>
    </source>
</reference>
<evidence type="ECO:0000313" key="2">
    <source>
        <dbReference type="Proteomes" id="UP000588051"/>
    </source>
</evidence>
<dbReference type="Proteomes" id="UP000588051">
    <property type="component" value="Unassembled WGS sequence"/>
</dbReference>
<dbReference type="AlphaFoldDB" id="A0A850QJK6"/>
<protein>
    <submittedName>
        <fullName evidence="1">Uncharacterized protein</fullName>
    </submittedName>
</protein>
<dbReference type="RefSeq" id="WP_176801508.1">
    <property type="nucleotide sequence ID" value="NZ_JABXYJ010000001.1"/>
</dbReference>
<proteinExistence type="predicted"/>
<keyword evidence="2" id="KW-1185">Reference proteome</keyword>
<sequence length="63" mass="7063">MNKRDVAMIVISCLNYPIFTIQKQQIDLKYDRLVILSTPKSILVVMSAGLSRKAKCPAVQVPD</sequence>
<dbReference type="EMBL" id="JABXYJ010000001">
    <property type="protein sequence ID" value="NVO76604.1"/>
    <property type="molecule type" value="Genomic_DNA"/>
</dbReference>
<evidence type="ECO:0000313" key="1">
    <source>
        <dbReference type="EMBL" id="NVO76604.1"/>
    </source>
</evidence>
<organism evidence="1 2">
    <name type="scientific">Undibacterium oligocarboniphilum</name>
    <dbReference type="NCBI Taxonomy" id="666702"/>
    <lineage>
        <taxon>Bacteria</taxon>
        <taxon>Pseudomonadati</taxon>
        <taxon>Pseudomonadota</taxon>
        <taxon>Betaproteobacteria</taxon>
        <taxon>Burkholderiales</taxon>
        <taxon>Oxalobacteraceae</taxon>
        <taxon>Undibacterium</taxon>
    </lineage>
</organism>
<name>A0A850QJK6_9BURK</name>